<dbReference type="PANTHER" id="PTHR45639">
    <property type="entry name" value="HSC70CB, ISOFORM G-RELATED"/>
    <property type="match status" value="1"/>
</dbReference>
<dbReference type="InterPro" id="IPR013126">
    <property type="entry name" value="Hsp_70_fam"/>
</dbReference>
<keyword evidence="5" id="KW-1185">Reference proteome</keyword>
<dbReference type="EMBL" id="CAXAMM010001459">
    <property type="protein sequence ID" value="CAK8992072.1"/>
    <property type="molecule type" value="Genomic_DNA"/>
</dbReference>
<evidence type="ECO:0000256" key="1">
    <source>
        <dbReference type="ARBA" id="ARBA00022741"/>
    </source>
</evidence>
<accession>A0ABP0HQR5</accession>
<reference evidence="4 5" key="1">
    <citation type="submission" date="2024-02" db="EMBL/GenBank/DDBJ databases">
        <authorList>
            <person name="Chen Y."/>
            <person name="Shah S."/>
            <person name="Dougan E. K."/>
            <person name="Thang M."/>
            <person name="Chan C."/>
        </authorList>
    </citation>
    <scope>NUCLEOTIDE SEQUENCE [LARGE SCALE GENOMIC DNA]</scope>
</reference>
<proteinExistence type="predicted"/>
<keyword evidence="2" id="KW-0067">ATP-binding</keyword>
<dbReference type="Gene3D" id="3.30.420.40">
    <property type="match status" value="2"/>
</dbReference>
<evidence type="ECO:0000256" key="2">
    <source>
        <dbReference type="ARBA" id="ARBA00022840"/>
    </source>
</evidence>
<evidence type="ECO:0000313" key="5">
    <source>
        <dbReference type="Proteomes" id="UP001642464"/>
    </source>
</evidence>
<gene>
    <name evidence="4" type="ORF">SCF082_LOCUS2937</name>
</gene>
<dbReference type="InterPro" id="IPR043129">
    <property type="entry name" value="ATPase_NBD"/>
</dbReference>
<organism evidence="4 5">
    <name type="scientific">Durusdinium trenchii</name>
    <dbReference type="NCBI Taxonomy" id="1381693"/>
    <lineage>
        <taxon>Eukaryota</taxon>
        <taxon>Sar</taxon>
        <taxon>Alveolata</taxon>
        <taxon>Dinophyceae</taxon>
        <taxon>Suessiales</taxon>
        <taxon>Symbiodiniaceae</taxon>
        <taxon>Durusdinium</taxon>
    </lineage>
</organism>
<sequence>MLQRRALLDAARIAGLPRAQLIHETSAAALHRALDLSLGGAGSPATNTSAEIQPNRTTVLFFNMGSRHVEACVVKYEGATYQSKDTVAMNVAGCGVSENLGGHQVTCPAQVFAPCLDVLQLLQGFVVAFDWLRLTS</sequence>
<comment type="caution">
    <text evidence="4">The sequence shown here is derived from an EMBL/GenBank/DDBJ whole genome shotgun (WGS) entry which is preliminary data.</text>
</comment>
<protein>
    <submittedName>
        <fullName evidence="4">Luminal-binding protein 1 (BiP 1) (78 kDa glucose-regulated protein homolog) (GRP-78)</fullName>
    </submittedName>
</protein>
<name>A0ABP0HQR5_9DINO</name>
<dbReference type="SUPFAM" id="SSF53067">
    <property type="entry name" value="Actin-like ATPase domain"/>
    <property type="match status" value="1"/>
</dbReference>
<keyword evidence="1" id="KW-0547">Nucleotide-binding</keyword>
<dbReference type="Proteomes" id="UP001642464">
    <property type="component" value="Unassembled WGS sequence"/>
</dbReference>
<dbReference type="Pfam" id="PF00012">
    <property type="entry name" value="HSP70"/>
    <property type="match status" value="1"/>
</dbReference>
<evidence type="ECO:0000313" key="4">
    <source>
        <dbReference type="EMBL" id="CAK8992072.1"/>
    </source>
</evidence>
<keyword evidence="3" id="KW-0143">Chaperone</keyword>
<evidence type="ECO:0000256" key="3">
    <source>
        <dbReference type="ARBA" id="ARBA00023186"/>
    </source>
</evidence>
<dbReference type="PANTHER" id="PTHR45639:SF3">
    <property type="entry name" value="HYPOXIA UP-REGULATED PROTEIN 1"/>
    <property type="match status" value="1"/>
</dbReference>